<keyword evidence="5" id="KW-1185">Reference proteome</keyword>
<name>X0CJ08_FUSOX</name>
<dbReference type="InterPro" id="IPR036864">
    <property type="entry name" value="Zn2-C6_fun-type_DNA-bd_sf"/>
</dbReference>
<proteinExistence type="predicted"/>
<sequence length="243" mass="27108">MFAQLELYSGGWVHAEKRTKHRRSQGGCIQCRSRRKKCDECHPICGSCSSRRVVCSWRNSNERRIQELGVRARERSVSPQLNDSSGHDTSRPSTPESSFDGLILQNGCRLSSPVQDQALIGKTGAFNECFQGLPSCSMTGLLEVLDQATSRLDRGREFSMLAEGFEALANSRSMLHAWLACSSIIISQLQTSWRIHVLQQQSGALKQLRLSTKSESSPIQDSNIATVLLLHVFERFESPLPTL</sequence>
<feature type="region of interest" description="Disordered" evidence="2">
    <location>
        <begin position="69"/>
        <end position="97"/>
    </location>
</feature>
<dbReference type="SUPFAM" id="SSF57701">
    <property type="entry name" value="Zn2/Cys6 DNA-binding domain"/>
    <property type="match status" value="1"/>
</dbReference>
<dbReference type="InterPro" id="IPR001138">
    <property type="entry name" value="Zn2Cys6_DnaBD"/>
</dbReference>
<keyword evidence="1" id="KW-0539">Nucleus</keyword>
<dbReference type="Pfam" id="PF00172">
    <property type="entry name" value="Zn_clus"/>
    <property type="match status" value="1"/>
</dbReference>
<gene>
    <name evidence="4" type="ORF">FOQG_13130</name>
</gene>
<dbReference type="EMBL" id="JH658412">
    <property type="protein sequence ID" value="EXK82562.1"/>
    <property type="molecule type" value="Genomic_DNA"/>
</dbReference>
<dbReference type="HOGENOM" id="CLU_077176_0_0_1"/>
<evidence type="ECO:0000256" key="1">
    <source>
        <dbReference type="ARBA" id="ARBA00023242"/>
    </source>
</evidence>
<dbReference type="CDD" id="cd00067">
    <property type="entry name" value="GAL4"/>
    <property type="match status" value="1"/>
</dbReference>
<dbReference type="Proteomes" id="UP000030663">
    <property type="component" value="Unassembled WGS sequence"/>
</dbReference>
<organism evidence="4 5">
    <name type="scientific">Fusarium oxysporum f. sp. raphani 54005</name>
    <dbReference type="NCBI Taxonomy" id="1089458"/>
    <lineage>
        <taxon>Eukaryota</taxon>
        <taxon>Fungi</taxon>
        <taxon>Dikarya</taxon>
        <taxon>Ascomycota</taxon>
        <taxon>Pezizomycotina</taxon>
        <taxon>Sordariomycetes</taxon>
        <taxon>Hypocreomycetidae</taxon>
        <taxon>Hypocreales</taxon>
        <taxon>Nectriaceae</taxon>
        <taxon>Fusarium</taxon>
        <taxon>Fusarium oxysporum species complex</taxon>
    </lineage>
</organism>
<feature type="domain" description="Zn(2)-C6 fungal-type" evidence="3">
    <location>
        <begin position="27"/>
        <end position="57"/>
    </location>
</feature>
<evidence type="ECO:0000313" key="4">
    <source>
        <dbReference type="EMBL" id="EXK82562.1"/>
    </source>
</evidence>
<dbReference type="OrthoDB" id="1919336at2759"/>
<dbReference type="GO" id="GO:0008270">
    <property type="term" value="F:zinc ion binding"/>
    <property type="evidence" value="ECO:0007669"/>
    <property type="project" value="InterPro"/>
</dbReference>
<dbReference type="PROSITE" id="PS50048">
    <property type="entry name" value="ZN2_CY6_FUNGAL_2"/>
    <property type="match status" value="1"/>
</dbReference>
<dbReference type="GO" id="GO:0000981">
    <property type="term" value="F:DNA-binding transcription factor activity, RNA polymerase II-specific"/>
    <property type="evidence" value="ECO:0007669"/>
    <property type="project" value="InterPro"/>
</dbReference>
<dbReference type="PANTHER" id="PTHR37534:SF46">
    <property type="entry name" value="ZN(II)2CYS6 TRANSCRIPTION FACTOR (EUROFUNG)"/>
    <property type="match status" value="1"/>
</dbReference>
<dbReference type="PROSITE" id="PS00463">
    <property type="entry name" value="ZN2_CY6_FUNGAL_1"/>
    <property type="match status" value="1"/>
</dbReference>
<evidence type="ECO:0000256" key="2">
    <source>
        <dbReference type="SAM" id="MobiDB-lite"/>
    </source>
</evidence>
<protein>
    <recommendedName>
        <fullName evidence="3">Zn(2)-C6 fungal-type domain-containing protein</fullName>
    </recommendedName>
</protein>
<accession>X0CJ08</accession>
<dbReference type="Gene3D" id="4.10.240.10">
    <property type="entry name" value="Zn(2)-C6 fungal-type DNA-binding domain"/>
    <property type="match status" value="1"/>
</dbReference>
<dbReference type="PANTHER" id="PTHR37534">
    <property type="entry name" value="TRANSCRIPTIONAL ACTIVATOR PROTEIN UGA3"/>
    <property type="match status" value="1"/>
</dbReference>
<evidence type="ECO:0000259" key="3">
    <source>
        <dbReference type="PROSITE" id="PS50048"/>
    </source>
</evidence>
<reference evidence="4 5" key="1">
    <citation type="submission" date="2011-11" db="EMBL/GenBank/DDBJ databases">
        <title>The Genome Sequence of Fusarium oxysporum PHW815.</title>
        <authorList>
            <consortium name="The Broad Institute Genome Sequencing Platform"/>
            <person name="Ma L.-J."/>
            <person name="Gale L.R."/>
            <person name="Schwartz D.C."/>
            <person name="Zhou S."/>
            <person name="Corby-Kistler H."/>
            <person name="Young S.K."/>
            <person name="Zeng Q."/>
            <person name="Gargeya S."/>
            <person name="Fitzgerald M."/>
            <person name="Haas B."/>
            <person name="Abouelleil A."/>
            <person name="Alvarado L."/>
            <person name="Arachchi H.M."/>
            <person name="Berlin A."/>
            <person name="Brown A."/>
            <person name="Chapman S.B."/>
            <person name="Chen Z."/>
            <person name="Dunbar C."/>
            <person name="Freedman E."/>
            <person name="Gearin G."/>
            <person name="Goldberg J."/>
            <person name="Griggs A."/>
            <person name="Gujja S."/>
            <person name="Heiman D."/>
            <person name="Howarth C."/>
            <person name="Larson L."/>
            <person name="Lui A."/>
            <person name="MacDonald P.J.P."/>
            <person name="Montmayeur A."/>
            <person name="Murphy C."/>
            <person name="Neiman D."/>
            <person name="Pearson M."/>
            <person name="Priest M."/>
            <person name="Roberts A."/>
            <person name="Saif S."/>
            <person name="Shea T."/>
            <person name="Shenoy N."/>
            <person name="Sisk P."/>
            <person name="Stolte C."/>
            <person name="Sykes S."/>
            <person name="Wortman J."/>
            <person name="Nusbaum C."/>
            <person name="Birren B."/>
        </authorList>
    </citation>
    <scope>NUCLEOTIDE SEQUENCE [LARGE SCALE GENOMIC DNA]</scope>
    <source>
        <strain evidence="4 5">54005</strain>
    </source>
</reference>
<dbReference type="SMART" id="SM00066">
    <property type="entry name" value="GAL4"/>
    <property type="match status" value="1"/>
</dbReference>
<dbReference type="AlphaFoldDB" id="X0CJ08"/>
<evidence type="ECO:0000313" key="5">
    <source>
        <dbReference type="Proteomes" id="UP000030663"/>
    </source>
</evidence>